<feature type="transmembrane region" description="Helical" evidence="6">
    <location>
        <begin position="98"/>
        <end position="117"/>
    </location>
</feature>
<dbReference type="Proteomes" id="UP000559117">
    <property type="component" value="Unassembled WGS sequence"/>
</dbReference>
<dbReference type="EMBL" id="JACHFH010000069">
    <property type="protein sequence ID" value="MBB5337621.1"/>
    <property type="molecule type" value="Genomic_DNA"/>
</dbReference>
<sequence>MRRIYLVNRGLIFAIAAALAFSIMNLLVKELSTSMNSGEIVFGRSIVGLIVLLFIMKVNNIEFSRRDIPLLFFRGTVGGTSMLLIFTAIAGMHLGDVAILQQLSAIFVIFLSAIWLKEKIPAKAVLPLIIILLGTVLLLRPWEYNSFSFYAVLVIISAMLAAVAYTTIHKLFQNGGHNSWEIVFYFLFCSAIIGIIIMMATGKYHMPNHYELILVIGIGLLSLLAQTLMTQAYGSANTVIVSFVLYIGIFFNALWGYMFFAEIMHKLSIIGGILIIGGSIYLTLVKNKVRKDKKRHLHKNKEIIN</sequence>
<dbReference type="RefSeq" id="WP_221300635.1">
    <property type="nucleotide sequence ID" value="NZ_JACHFH010000069.1"/>
</dbReference>
<organism evidence="8 9">
    <name type="scientific">Pectinatus brassicae</name>
    <dbReference type="NCBI Taxonomy" id="862415"/>
    <lineage>
        <taxon>Bacteria</taxon>
        <taxon>Bacillati</taxon>
        <taxon>Bacillota</taxon>
        <taxon>Negativicutes</taxon>
        <taxon>Selenomonadales</taxon>
        <taxon>Selenomonadaceae</taxon>
        <taxon>Pectinatus</taxon>
    </lineage>
</organism>
<dbReference type="AlphaFoldDB" id="A0A840UIQ5"/>
<dbReference type="GO" id="GO:0016020">
    <property type="term" value="C:membrane"/>
    <property type="evidence" value="ECO:0007669"/>
    <property type="project" value="UniProtKB-SubCell"/>
</dbReference>
<comment type="subcellular location">
    <subcellularLocation>
        <location evidence="1">Membrane</location>
        <topology evidence="1">Multi-pass membrane protein</topology>
    </subcellularLocation>
</comment>
<feature type="transmembrane region" description="Helical" evidence="6">
    <location>
        <begin position="40"/>
        <end position="59"/>
    </location>
</feature>
<evidence type="ECO:0000313" key="9">
    <source>
        <dbReference type="Proteomes" id="UP000559117"/>
    </source>
</evidence>
<feature type="transmembrane region" description="Helical" evidence="6">
    <location>
        <begin position="71"/>
        <end position="92"/>
    </location>
</feature>
<keyword evidence="3 6" id="KW-0812">Transmembrane</keyword>
<evidence type="ECO:0000259" key="7">
    <source>
        <dbReference type="Pfam" id="PF00892"/>
    </source>
</evidence>
<protein>
    <submittedName>
        <fullName evidence="8">Drug/metabolite transporter (DMT)-like permease</fullName>
    </submittedName>
</protein>
<feature type="transmembrane region" description="Helical" evidence="6">
    <location>
        <begin position="212"/>
        <end position="229"/>
    </location>
</feature>
<keyword evidence="4 6" id="KW-1133">Transmembrane helix</keyword>
<evidence type="ECO:0000313" key="8">
    <source>
        <dbReference type="EMBL" id="MBB5337621.1"/>
    </source>
</evidence>
<accession>A0A840UIQ5</accession>
<feature type="transmembrane region" description="Helical" evidence="6">
    <location>
        <begin position="7"/>
        <end position="28"/>
    </location>
</feature>
<evidence type="ECO:0000256" key="5">
    <source>
        <dbReference type="ARBA" id="ARBA00023136"/>
    </source>
</evidence>
<dbReference type="SUPFAM" id="SSF103481">
    <property type="entry name" value="Multidrug resistance efflux transporter EmrE"/>
    <property type="match status" value="2"/>
</dbReference>
<evidence type="ECO:0000256" key="4">
    <source>
        <dbReference type="ARBA" id="ARBA00022989"/>
    </source>
</evidence>
<evidence type="ECO:0000256" key="2">
    <source>
        <dbReference type="ARBA" id="ARBA00007362"/>
    </source>
</evidence>
<evidence type="ECO:0000256" key="3">
    <source>
        <dbReference type="ARBA" id="ARBA00022692"/>
    </source>
</evidence>
<name>A0A840UIQ5_9FIRM</name>
<comment type="similarity">
    <text evidence="2">Belongs to the EamA transporter family.</text>
</comment>
<comment type="caution">
    <text evidence="8">The sequence shown here is derived from an EMBL/GenBank/DDBJ whole genome shotgun (WGS) entry which is preliminary data.</text>
</comment>
<feature type="transmembrane region" description="Helical" evidence="6">
    <location>
        <begin position="236"/>
        <end position="257"/>
    </location>
</feature>
<evidence type="ECO:0000256" key="1">
    <source>
        <dbReference type="ARBA" id="ARBA00004141"/>
    </source>
</evidence>
<dbReference type="InterPro" id="IPR000620">
    <property type="entry name" value="EamA_dom"/>
</dbReference>
<feature type="domain" description="EamA" evidence="7">
    <location>
        <begin position="9"/>
        <end position="139"/>
    </location>
</feature>
<feature type="domain" description="EamA" evidence="7">
    <location>
        <begin position="151"/>
        <end position="282"/>
    </location>
</feature>
<feature type="transmembrane region" description="Helical" evidence="6">
    <location>
        <begin position="263"/>
        <end position="285"/>
    </location>
</feature>
<proteinExistence type="inferred from homology"/>
<feature type="transmembrane region" description="Helical" evidence="6">
    <location>
        <begin position="148"/>
        <end position="168"/>
    </location>
</feature>
<reference evidence="8 9" key="1">
    <citation type="submission" date="2020-08" db="EMBL/GenBank/DDBJ databases">
        <title>Genomic Encyclopedia of Type Strains, Phase IV (KMG-IV): sequencing the most valuable type-strain genomes for metagenomic binning, comparative biology and taxonomic classification.</title>
        <authorList>
            <person name="Goeker M."/>
        </authorList>
    </citation>
    <scope>NUCLEOTIDE SEQUENCE [LARGE SCALE GENOMIC DNA]</scope>
    <source>
        <strain evidence="8 9">DSM 24661</strain>
    </source>
</reference>
<dbReference type="PANTHER" id="PTHR22911">
    <property type="entry name" value="ACYL-MALONYL CONDENSING ENZYME-RELATED"/>
    <property type="match status" value="1"/>
</dbReference>
<dbReference type="Pfam" id="PF00892">
    <property type="entry name" value="EamA"/>
    <property type="match status" value="2"/>
</dbReference>
<dbReference type="InterPro" id="IPR037185">
    <property type="entry name" value="EmrE-like"/>
</dbReference>
<keyword evidence="5 6" id="KW-0472">Membrane</keyword>
<dbReference type="PANTHER" id="PTHR22911:SF6">
    <property type="entry name" value="SOLUTE CARRIER FAMILY 35 MEMBER G1"/>
    <property type="match status" value="1"/>
</dbReference>
<feature type="transmembrane region" description="Helical" evidence="6">
    <location>
        <begin position="180"/>
        <end position="200"/>
    </location>
</feature>
<keyword evidence="9" id="KW-1185">Reference proteome</keyword>
<gene>
    <name evidence="8" type="ORF">HNR32_002784</name>
</gene>
<evidence type="ECO:0000256" key="6">
    <source>
        <dbReference type="SAM" id="Phobius"/>
    </source>
</evidence>
<feature type="transmembrane region" description="Helical" evidence="6">
    <location>
        <begin position="124"/>
        <end position="142"/>
    </location>
</feature>